<dbReference type="SUPFAM" id="SSF52047">
    <property type="entry name" value="RNI-like"/>
    <property type="match status" value="1"/>
</dbReference>
<gene>
    <name evidence="1" type="ORF">SS50377_22944</name>
</gene>
<evidence type="ECO:0000313" key="2">
    <source>
        <dbReference type="Proteomes" id="UP000018208"/>
    </source>
</evidence>
<sequence>MIEDTIFTDRFNIVYFQQAEQIDIQANLPFNIRNKRLICFQGKPYLCQVVEQAINSLVTEFEGQIQINADTNSLDLTRPESAQRDTIEALELRESKVSVLKLNATTRISSVVVSGSTVEEMIMYTEQNKCSKFMDIFAGVNQIADLKKLVLDPGRFFSKRYSTKQSMEKFVIGEHTQCLEHLEISFYAILNLEILCKVQNYILNNVVIGNFSYAFPDSFQGLTLKSDFYNYSQQQCKAMAPHDSFLLDCVPYCEGLVRLSLEEVLLSGEQSQRIFDTFCRQTFELISIVKVDQLIVPEHIFTEVQHSFSLIGNLTVIDTEKTELVEQSYHCQILHSFSLPKCMKRLNLFETEIYEPIADSASGHAESESVVGASGDANRMPGIVVLDRKSAALHSNEEPHTKHERMLETFIDKDLLSTALQSCEVLEELSISRYMVHNNVNFIQLYIVNTLKKISLDNIQISTLSLPVLLDIKYVKIVGVKIQKSCVSQFEQLIKMKSIQYLYINSIKVAKSASYDPEQLSHLNIDSFVLRAGLKYYLGLNIKMTYYYKEGRMFKQHQSSYDRQITWEDAIMYHVELVFPVRLKRFVQFKQLFFLVKHSSGVLNADQK</sequence>
<dbReference type="EMBL" id="AUWU02000003">
    <property type="protein sequence ID" value="KAH0575315.1"/>
    <property type="molecule type" value="Genomic_DNA"/>
</dbReference>
<keyword evidence="2" id="KW-1185">Reference proteome</keyword>
<protein>
    <submittedName>
        <fullName evidence="1">Uncharacterized protein</fullName>
    </submittedName>
</protein>
<reference evidence="1 2" key="1">
    <citation type="journal article" date="2014" name="PLoS Genet.">
        <title>The Genome of Spironucleus salmonicida Highlights a Fish Pathogen Adapted to Fluctuating Environments.</title>
        <authorList>
            <person name="Xu F."/>
            <person name="Jerlstrom-Hultqvist J."/>
            <person name="Einarsson E."/>
            <person name="Astvaldsson A."/>
            <person name="Svard S.G."/>
            <person name="Andersson J.O."/>
        </authorList>
    </citation>
    <scope>NUCLEOTIDE SEQUENCE [LARGE SCALE GENOMIC DNA]</scope>
    <source>
        <strain evidence="1 2">ATCC 50377</strain>
    </source>
</reference>
<proteinExistence type="predicted"/>
<organism evidence="1 2">
    <name type="scientific">Spironucleus salmonicida</name>
    <dbReference type="NCBI Taxonomy" id="348837"/>
    <lineage>
        <taxon>Eukaryota</taxon>
        <taxon>Metamonada</taxon>
        <taxon>Diplomonadida</taxon>
        <taxon>Hexamitidae</taxon>
        <taxon>Hexamitinae</taxon>
        <taxon>Spironucleus</taxon>
    </lineage>
</organism>
<dbReference type="GeneID" id="94296967"/>
<evidence type="ECO:0000313" key="1">
    <source>
        <dbReference type="EMBL" id="KAH0575315.1"/>
    </source>
</evidence>
<dbReference type="KEGG" id="ssao:94296967"/>
<name>A0A9P8RZY3_9EUKA</name>
<comment type="caution">
    <text evidence="1">The sequence shown here is derived from an EMBL/GenBank/DDBJ whole genome shotgun (WGS) entry which is preliminary data.</text>
</comment>
<dbReference type="Proteomes" id="UP000018208">
    <property type="component" value="Unassembled WGS sequence"/>
</dbReference>
<dbReference type="RefSeq" id="XP_067766088.1">
    <property type="nucleotide sequence ID" value="XM_067906820.1"/>
</dbReference>
<dbReference type="AlphaFoldDB" id="A0A9P8RZY3"/>
<accession>A0A9P8RZY3</accession>